<accession>A0A392QJR7</accession>
<dbReference type="EMBL" id="LXQA010136583">
    <property type="protein sequence ID" value="MCI23535.1"/>
    <property type="molecule type" value="Genomic_DNA"/>
</dbReference>
<dbReference type="Proteomes" id="UP000265520">
    <property type="component" value="Unassembled WGS sequence"/>
</dbReference>
<organism evidence="1 2">
    <name type="scientific">Trifolium medium</name>
    <dbReference type="NCBI Taxonomy" id="97028"/>
    <lineage>
        <taxon>Eukaryota</taxon>
        <taxon>Viridiplantae</taxon>
        <taxon>Streptophyta</taxon>
        <taxon>Embryophyta</taxon>
        <taxon>Tracheophyta</taxon>
        <taxon>Spermatophyta</taxon>
        <taxon>Magnoliopsida</taxon>
        <taxon>eudicotyledons</taxon>
        <taxon>Gunneridae</taxon>
        <taxon>Pentapetalae</taxon>
        <taxon>rosids</taxon>
        <taxon>fabids</taxon>
        <taxon>Fabales</taxon>
        <taxon>Fabaceae</taxon>
        <taxon>Papilionoideae</taxon>
        <taxon>50 kb inversion clade</taxon>
        <taxon>NPAAA clade</taxon>
        <taxon>Hologalegina</taxon>
        <taxon>IRL clade</taxon>
        <taxon>Trifolieae</taxon>
        <taxon>Trifolium</taxon>
    </lineage>
</organism>
<dbReference type="AlphaFoldDB" id="A0A392QJR7"/>
<comment type="caution">
    <text evidence="1">The sequence shown here is derived from an EMBL/GenBank/DDBJ whole genome shotgun (WGS) entry which is preliminary data.</text>
</comment>
<evidence type="ECO:0000313" key="1">
    <source>
        <dbReference type="EMBL" id="MCI23535.1"/>
    </source>
</evidence>
<name>A0A392QJR7_9FABA</name>
<sequence>RLRDGWVRSWQRNGECQRQDVEVVRGGRLRKGRRWLWWWLQRWLAVAGLKKKMEDQTVKVNARFLLFCF</sequence>
<keyword evidence="2" id="KW-1185">Reference proteome</keyword>
<protein>
    <submittedName>
        <fullName evidence="1">Uncharacterized protein</fullName>
    </submittedName>
</protein>
<reference evidence="1 2" key="1">
    <citation type="journal article" date="2018" name="Front. Plant Sci.">
        <title>Red Clover (Trifolium pratense) and Zigzag Clover (T. medium) - A Picture of Genomic Similarities and Differences.</title>
        <authorList>
            <person name="Dluhosova J."/>
            <person name="Istvanek J."/>
            <person name="Nedelnik J."/>
            <person name="Repkova J."/>
        </authorList>
    </citation>
    <scope>NUCLEOTIDE SEQUENCE [LARGE SCALE GENOMIC DNA]</scope>
    <source>
        <strain evidence="2">cv. 10/8</strain>
        <tissue evidence="1">Leaf</tissue>
    </source>
</reference>
<evidence type="ECO:0000313" key="2">
    <source>
        <dbReference type="Proteomes" id="UP000265520"/>
    </source>
</evidence>
<feature type="non-terminal residue" evidence="1">
    <location>
        <position position="1"/>
    </location>
</feature>
<proteinExistence type="predicted"/>